<sequence>ERRDGRFEDGFFWATWNKGRRSLLFHPNDANEPPQADMLGALASGDMWSI</sequence>
<dbReference type="EMBL" id="KI964564">
    <property type="protein sequence ID" value="EUC36216.1"/>
    <property type="molecule type" value="Genomic_DNA"/>
</dbReference>
<organism evidence="1 2">
    <name type="scientific">Cochliobolus carbonum (strain 26-R-13)</name>
    <name type="common">Maize leaf spot fungus</name>
    <name type="synonym">Bipolaris zeicola</name>
    <dbReference type="NCBI Taxonomy" id="930089"/>
    <lineage>
        <taxon>Eukaryota</taxon>
        <taxon>Fungi</taxon>
        <taxon>Dikarya</taxon>
        <taxon>Ascomycota</taxon>
        <taxon>Pezizomycotina</taxon>
        <taxon>Dothideomycetes</taxon>
        <taxon>Pleosporomycetidae</taxon>
        <taxon>Pleosporales</taxon>
        <taxon>Pleosporineae</taxon>
        <taxon>Pleosporaceae</taxon>
        <taxon>Bipolaris</taxon>
    </lineage>
</organism>
<dbReference type="Proteomes" id="UP000053841">
    <property type="component" value="Unassembled WGS sequence"/>
</dbReference>
<evidence type="ECO:0000313" key="1">
    <source>
        <dbReference type="EMBL" id="EUC36216.1"/>
    </source>
</evidence>
<protein>
    <submittedName>
        <fullName evidence="1">Uncharacterized protein</fullName>
    </submittedName>
</protein>
<dbReference type="RefSeq" id="XP_007709500.1">
    <property type="nucleotide sequence ID" value="XM_007711310.1"/>
</dbReference>
<accession>W6YXP1</accession>
<name>W6YXP1_COCC2</name>
<dbReference type="GeneID" id="19152639"/>
<dbReference type="HOGENOM" id="CLU_3129656_0_0_1"/>
<proteinExistence type="predicted"/>
<dbReference type="KEGG" id="bze:COCCADRAFT_88754"/>
<gene>
    <name evidence="1" type="ORF">COCCADRAFT_88754</name>
</gene>
<feature type="non-terminal residue" evidence="1">
    <location>
        <position position="1"/>
    </location>
</feature>
<evidence type="ECO:0000313" key="2">
    <source>
        <dbReference type="Proteomes" id="UP000053841"/>
    </source>
</evidence>
<keyword evidence="2" id="KW-1185">Reference proteome</keyword>
<dbReference type="AlphaFoldDB" id="W6YXP1"/>
<reference evidence="1 2" key="1">
    <citation type="journal article" date="2013" name="PLoS Genet.">
        <title>Comparative genome structure, secondary metabolite, and effector coding capacity across Cochliobolus pathogens.</title>
        <authorList>
            <person name="Condon B.J."/>
            <person name="Leng Y."/>
            <person name="Wu D."/>
            <person name="Bushley K.E."/>
            <person name="Ohm R.A."/>
            <person name="Otillar R."/>
            <person name="Martin J."/>
            <person name="Schackwitz W."/>
            <person name="Grimwood J."/>
            <person name="MohdZainudin N."/>
            <person name="Xue C."/>
            <person name="Wang R."/>
            <person name="Manning V.A."/>
            <person name="Dhillon B."/>
            <person name="Tu Z.J."/>
            <person name="Steffenson B.J."/>
            <person name="Salamov A."/>
            <person name="Sun H."/>
            <person name="Lowry S."/>
            <person name="LaButti K."/>
            <person name="Han J."/>
            <person name="Copeland A."/>
            <person name="Lindquist E."/>
            <person name="Barry K."/>
            <person name="Schmutz J."/>
            <person name="Baker S.E."/>
            <person name="Ciuffetti L.M."/>
            <person name="Grigoriev I.V."/>
            <person name="Zhong S."/>
            <person name="Turgeon B.G."/>
        </authorList>
    </citation>
    <scope>NUCLEOTIDE SEQUENCE [LARGE SCALE GENOMIC DNA]</scope>
    <source>
        <strain evidence="1 2">26-R-13</strain>
    </source>
</reference>